<reference evidence="1" key="1">
    <citation type="journal article" date="2015" name="Nature">
        <title>Complex archaea that bridge the gap between prokaryotes and eukaryotes.</title>
        <authorList>
            <person name="Spang A."/>
            <person name="Saw J.H."/>
            <person name="Jorgensen S.L."/>
            <person name="Zaremba-Niedzwiedzka K."/>
            <person name="Martijn J."/>
            <person name="Lind A.E."/>
            <person name="van Eijk R."/>
            <person name="Schleper C."/>
            <person name="Guy L."/>
            <person name="Ettema T.J."/>
        </authorList>
    </citation>
    <scope>NUCLEOTIDE SEQUENCE</scope>
</reference>
<evidence type="ECO:0000313" key="1">
    <source>
        <dbReference type="EMBL" id="KKN09356.1"/>
    </source>
</evidence>
<dbReference type="EMBL" id="LAZR01004357">
    <property type="protein sequence ID" value="KKN09356.1"/>
    <property type="molecule type" value="Genomic_DNA"/>
</dbReference>
<organism evidence="1">
    <name type="scientific">marine sediment metagenome</name>
    <dbReference type="NCBI Taxonomy" id="412755"/>
    <lineage>
        <taxon>unclassified sequences</taxon>
        <taxon>metagenomes</taxon>
        <taxon>ecological metagenomes</taxon>
    </lineage>
</organism>
<protein>
    <submittedName>
        <fullName evidence="1">Uncharacterized protein</fullName>
    </submittedName>
</protein>
<accession>A0A0F9Q828</accession>
<comment type="caution">
    <text evidence="1">The sequence shown here is derived from an EMBL/GenBank/DDBJ whole genome shotgun (WGS) entry which is preliminary data.</text>
</comment>
<dbReference type="AlphaFoldDB" id="A0A0F9Q828"/>
<sequence length="58" mass="7273">MNQITRDRIVEVRDELDKWIDGKKLRLWQKELILRELLEYWQMETIVEMIKRVQEGEK</sequence>
<name>A0A0F9Q828_9ZZZZ</name>
<proteinExistence type="predicted"/>
<gene>
    <name evidence="1" type="ORF">LCGC14_1047460</name>
</gene>